<organism evidence="1 2">
    <name type="scientific">Clostridium gelidum</name>
    <dbReference type="NCBI Taxonomy" id="704125"/>
    <lineage>
        <taxon>Bacteria</taxon>
        <taxon>Bacillati</taxon>
        <taxon>Bacillota</taxon>
        <taxon>Clostridia</taxon>
        <taxon>Eubacteriales</taxon>
        <taxon>Clostridiaceae</taxon>
        <taxon>Clostridium</taxon>
    </lineage>
</organism>
<dbReference type="EMBL" id="AP024849">
    <property type="protein sequence ID" value="BCZ49315.1"/>
    <property type="molecule type" value="Genomic_DNA"/>
</dbReference>
<keyword evidence="2" id="KW-1185">Reference proteome</keyword>
<name>A0ABM7TML1_9CLOT</name>
<evidence type="ECO:0008006" key="3">
    <source>
        <dbReference type="Google" id="ProtNLM"/>
    </source>
</evidence>
<gene>
    <name evidence="1" type="ORF">psyc5s11_53820</name>
</gene>
<protein>
    <recommendedName>
        <fullName evidence="3">Phosphatase</fullName>
    </recommendedName>
</protein>
<proteinExistence type="predicted"/>
<reference evidence="2" key="1">
    <citation type="submission" date="2021-07" db="EMBL/GenBank/DDBJ databases">
        <title>Complete genome sequencing of a Clostridium isolate.</title>
        <authorList>
            <person name="Ueki A."/>
            <person name="Tonouchi A."/>
        </authorList>
    </citation>
    <scope>NUCLEOTIDE SEQUENCE [LARGE SCALE GENOMIC DNA]</scope>
    <source>
        <strain evidence="2">C5S11</strain>
    </source>
</reference>
<accession>A0ABM7TML1</accession>
<evidence type="ECO:0000313" key="1">
    <source>
        <dbReference type="EMBL" id="BCZ49315.1"/>
    </source>
</evidence>
<dbReference type="Proteomes" id="UP000824633">
    <property type="component" value="Chromosome"/>
</dbReference>
<dbReference type="RefSeq" id="WP_224035503.1">
    <property type="nucleotide sequence ID" value="NZ_AP024849.1"/>
</dbReference>
<sequence>MSEEAREKKNAYLREWRKKNKDKVKEINKRYWEKKLKISDKGEIK</sequence>
<evidence type="ECO:0000313" key="2">
    <source>
        <dbReference type="Proteomes" id="UP000824633"/>
    </source>
</evidence>